<reference evidence="8 9" key="1">
    <citation type="submission" date="2017-06" db="EMBL/GenBank/DDBJ databases">
        <authorList>
            <person name="Kim H.J."/>
            <person name="Triplett B.A."/>
        </authorList>
    </citation>
    <scope>NUCLEOTIDE SEQUENCE [LARGE SCALE GENOMIC DNA]</scope>
    <source>
        <strain evidence="8 9">DSM 14713</strain>
    </source>
</reference>
<evidence type="ECO:0000256" key="1">
    <source>
        <dbReference type="ARBA" id="ARBA00022553"/>
    </source>
</evidence>
<dbReference type="Pfam" id="PF00196">
    <property type="entry name" value="GerE"/>
    <property type="match status" value="1"/>
</dbReference>
<dbReference type="SMART" id="SM00448">
    <property type="entry name" value="REC"/>
    <property type="match status" value="1"/>
</dbReference>
<dbReference type="PANTHER" id="PTHR43214">
    <property type="entry name" value="TWO-COMPONENT RESPONSE REGULATOR"/>
    <property type="match status" value="1"/>
</dbReference>
<evidence type="ECO:0000259" key="6">
    <source>
        <dbReference type="PROSITE" id="PS50043"/>
    </source>
</evidence>
<dbReference type="PANTHER" id="PTHR43214:SF24">
    <property type="entry name" value="TRANSCRIPTIONAL REGULATORY PROTEIN NARL-RELATED"/>
    <property type="match status" value="1"/>
</dbReference>
<sequence length="224" mass="24758">MSKTFTSRSLDMIRVVLADDHVLIRAGLRRLLEFTPELHVVGEAADGHEALRLVAGLDPDIVLMDVRMPRLGGLEALRMLRHMDPERQVVLISAFDDDSVISEALRLGARGFLRKDVTRDQLVGALHRVAAGEILPPPGISEHVASRFSELSRDFPHAEGHEELTRRELAVLRLIARGLSNREIAEALGTAEGTVKNHTSHILSKLGVRDRIQAILRGMEIGCL</sequence>
<accession>A0A250IPQ8</accession>
<proteinExistence type="predicted"/>
<evidence type="ECO:0000313" key="8">
    <source>
        <dbReference type="EMBL" id="ATB33220.1"/>
    </source>
</evidence>
<dbReference type="Proteomes" id="UP000217289">
    <property type="component" value="Chromosome"/>
</dbReference>
<dbReference type="Pfam" id="PF00072">
    <property type="entry name" value="Response_reg"/>
    <property type="match status" value="1"/>
</dbReference>
<gene>
    <name evidence="8" type="ORF">MEBOL_006709</name>
</gene>
<dbReference type="InterPro" id="IPR001789">
    <property type="entry name" value="Sig_transdc_resp-reg_receiver"/>
</dbReference>
<dbReference type="KEGG" id="mbd:MEBOL_006709"/>
<evidence type="ECO:0000259" key="7">
    <source>
        <dbReference type="PROSITE" id="PS50110"/>
    </source>
</evidence>
<dbReference type="InterPro" id="IPR058245">
    <property type="entry name" value="NreC/VraR/RcsB-like_REC"/>
</dbReference>
<dbReference type="GO" id="GO:0006355">
    <property type="term" value="P:regulation of DNA-templated transcription"/>
    <property type="evidence" value="ECO:0007669"/>
    <property type="project" value="InterPro"/>
</dbReference>
<evidence type="ECO:0000256" key="3">
    <source>
        <dbReference type="ARBA" id="ARBA00023125"/>
    </source>
</evidence>
<dbReference type="PROSITE" id="PS50043">
    <property type="entry name" value="HTH_LUXR_2"/>
    <property type="match status" value="1"/>
</dbReference>
<keyword evidence="3 8" id="KW-0238">DNA-binding</keyword>
<dbReference type="EMBL" id="CP022163">
    <property type="protein sequence ID" value="ATB33220.1"/>
    <property type="molecule type" value="Genomic_DNA"/>
</dbReference>
<keyword evidence="4" id="KW-0804">Transcription</keyword>
<dbReference type="PROSITE" id="PS50110">
    <property type="entry name" value="RESPONSE_REGULATORY"/>
    <property type="match status" value="1"/>
</dbReference>
<dbReference type="SUPFAM" id="SSF52172">
    <property type="entry name" value="CheY-like"/>
    <property type="match status" value="1"/>
</dbReference>
<dbReference type="SMART" id="SM00421">
    <property type="entry name" value="HTH_LUXR"/>
    <property type="match status" value="1"/>
</dbReference>
<organism evidence="8 9">
    <name type="scientific">Melittangium boletus DSM 14713</name>
    <dbReference type="NCBI Taxonomy" id="1294270"/>
    <lineage>
        <taxon>Bacteria</taxon>
        <taxon>Pseudomonadati</taxon>
        <taxon>Myxococcota</taxon>
        <taxon>Myxococcia</taxon>
        <taxon>Myxococcales</taxon>
        <taxon>Cystobacterineae</taxon>
        <taxon>Archangiaceae</taxon>
        <taxon>Melittangium</taxon>
    </lineage>
</organism>
<dbReference type="PRINTS" id="PR00038">
    <property type="entry name" value="HTHLUXR"/>
</dbReference>
<dbReference type="SUPFAM" id="SSF46894">
    <property type="entry name" value="C-terminal effector domain of the bipartite response regulators"/>
    <property type="match status" value="1"/>
</dbReference>
<feature type="domain" description="Response regulatory" evidence="7">
    <location>
        <begin position="14"/>
        <end position="130"/>
    </location>
</feature>
<evidence type="ECO:0000256" key="4">
    <source>
        <dbReference type="ARBA" id="ARBA00023163"/>
    </source>
</evidence>
<dbReference type="AlphaFoldDB" id="A0A250IPQ8"/>
<feature type="modified residue" description="4-aspartylphosphate" evidence="5">
    <location>
        <position position="65"/>
    </location>
</feature>
<dbReference type="CDD" id="cd17535">
    <property type="entry name" value="REC_NarL-like"/>
    <property type="match status" value="1"/>
</dbReference>
<protein>
    <submittedName>
        <fullName evidence="8">DNA-binding response regulator</fullName>
    </submittedName>
</protein>
<dbReference type="RefSeq" id="WP_245919085.1">
    <property type="nucleotide sequence ID" value="NZ_CP022163.1"/>
</dbReference>
<feature type="domain" description="HTH luxR-type" evidence="6">
    <location>
        <begin position="157"/>
        <end position="222"/>
    </location>
</feature>
<dbReference type="GO" id="GO:0000160">
    <property type="term" value="P:phosphorelay signal transduction system"/>
    <property type="evidence" value="ECO:0007669"/>
    <property type="project" value="InterPro"/>
</dbReference>
<dbReference type="Gene3D" id="3.40.50.2300">
    <property type="match status" value="1"/>
</dbReference>
<evidence type="ECO:0000256" key="2">
    <source>
        <dbReference type="ARBA" id="ARBA00023015"/>
    </source>
</evidence>
<keyword evidence="9" id="KW-1185">Reference proteome</keyword>
<dbReference type="GO" id="GO:0003677">
    <property type="term" value="F:DNA binding"/>
    <property type="evidence" value="ECO:0007669"/>
    <property type="project" value="UniProtKB-KW"/>
</dbReference>
<dbReference type="InterPro" id="IPR011006">
    <property type="entry name" value="CheY-like_superfamily"/>
</dbReference>
<dbReference type="InterPro" id="IPR016032">
    <property type="entry name" value="Sig_transdc_resp-reg_C-effctor"/>
</dbReference>
<evidence type="ECO:0000313" key="9">
    <source>
        <dbReference type="Proteomes" id="UP000217289"/>
    </source>
</evidence>
<name>A0A250IPQ8_9BACT</name>
<dbReference type="CDD" id="cd06170">
    <property type="entry name" value="LuxR_C_like"/>
    <property type="match status" value="1"/>
</dbReference>
<keyword evidence="1 5" id="KW-0597">Phosphoprotein</keyword>
<dbReference type="InterPro" id="IPR039420">
    <property type="entry name" value="WalR-like"/>
</dbReference>
<dbReference type="InterPro" id="IPR000792">
    <property type="entry name" value="Tscrpt_reg_LuxR_C"/>
</dbReference>
<evidence type="ECO:0000256" key="5">
    <source>
        <dbReference type="PROSITE-ProRule" id="PRU00169"/>
    </source>
</evidence>
<keyword evidence="2" id="KW-0805">Transcription regulation</keyword>